<proteinExistence type="predicted"/>
<dbReference type="PANTHER" id="PTHR30231:SF4">
    <property type="entry name" value="PROTEIN NEN2"/>
    <property type="match status" value="1"/>
</dbReference>
<sequence>MNTSSNVLIFDTETTDIIFPVLIEAAGIYIEGSPFDEQNNFFIQRYNPEKPISYGAMAIHNILDEELLDCPKSSEFKLDENIKYIIGHNIDFDWSVISKPDVKRIDTCAMAKAVFPEIDSHSLASLSYALCEPSNRKKLRETLKTSHNALTDAKLCLNLLRKILIKKDLHKWSDIYSFSEEARIPKAMPFGKYKGTSIKDIPPDYKEWLKKQPDIDEYLLKALN</sequence>
<evidence type="ECO:0000256" key="1">
    <source>
        <dbReference type="ARBA" id="ARBA00022722"/>
    </source>
</evidence>
<organism evidence="5 6">
    <name type="scientific">Candidatus Acididesulfobacter diazotrophicus</name>
    <dbReference type="NCBI Taxonomy" id="2597226"/>
    <lineage>
        <taxon>Bacteria</taxon>
        <taxon>Deltaproteobacteria</taxon>
        <taxon>Candidatus Acidulodesulfobacterales</taxon>
        <taxon>Candidatus Acididesulfobacter</taxon>
    </lineage>
</organism>
<dbReference type="InterPro" id="IPR012337">
    <property type="entry name" value="RNaseH-like_sf"/>
</dbReference>
<dbReference type="InterPro" id="IPR024530">
    <property type="entry name" value="QSregVF_b"/>
</dbReference>
<evidence type="ECO:0000259" key="4">
    <source>
        <dbReference type="SMART" id="SM00479"/>
    </source>
</evidence>
<reference evidence="5 6" key="1">
    <citation type="journal article" date="2019" name="ISME J.">
        <title>Insights into ecological role of a new deltaproteobacterial order Candidatus Acidulodesulfobacterales by metagenomics and metatranscriptomics.</title>
        <authorList>
            <person name="Tan S."/>
            <person name="Liu J."/>
            <person name="Fang Y."/>
            <person name="Hedlund B.P."/>
            <person name="Lian Z.H."/>
            <person name="Huang L.Y."/>
            <person name="Li J.T."/>
            <person name="Huang L.N."/>
            <person name="Li W.J."/>
            <person name="Jiang H.C."/>
            <person name="Dong H.L."/>
            <person name="Shu W.S."/>
        </authorList>
    </citation>
    <scope>NUCLEOTIDE SEQUENCE [LARGE SCALE GENOMIC DNA]</scope>
    <source>
        <strain evidence="5">AP1</strain>
    </source>
</reference>
<keyword evidence="2" id="KW-0378">Hydrolase</keyword>
<keyword evidence="3 5" id="KW-0269">Exonuclease</keyword>
<protein>
    <submittedName>
        <fullName evidence="5">3'-5' exonuclease</fullName>
    </submittedName>
</protein>
<dbReference type="PANTHER" id="PTHR30231">
    <property type="entry name" value="DNA POLYMERASE III SUBUNIT EPSILON"/>
    <property type="match status" value="1"/>
</dbReference>
<dbReference type="SMART" id="SM00479">
    <property type="entry name" value="EXOIII"/>
    <property type="match status" value="1"/>
</dbReference>
<dbReference type="EMBL" id="SGBB01000024">
    <property type="protein sequence ID" value="RZD17720.1"/>
    <property type="molecule type" value="Genomic_DNA"/>
</dbReference>
<dbReference type="Gene3D" id="3.30.420.10">
    <property type="entry name" value="Ribonuclease H-like superfamily/Ribonuclease H"/>
    <property type="match status" value="1"/>
</dbReference>
<keyword evidence="1" id="KW-0540">Nuclease</keyword>
<comment type="caution">
    <text evidence="5">The sequence shown here is derived from an EMBL/GenBank/DDBJ whole genome shotgun (WGS) entry which is preliminary data.</text>
</comment>
<dbReference type="AlphaFoldDB" id="A0A519BKC4"/>
<evidence type="ECO:0000256" key="2">
    <source>
        <dbReference type="ARBA" id="ARBA00022801"/>
    </source>
</evidence>
<feature type="domain" description="Exonuclease" evidence="4">
    <location>
        <begin position="6"/>
        <end position="169"/>
    </location>
</feature>
<evidence type="ECO:0000256" key="3">
    <source>
        <dbReference type="ARBA" id="ARBA00022839"/>
    </source>
</evidence>
<evidence type="ECO:0000313" key="5">
    <source>
        <dbReference type="EMBL" id="RZD17720.1"/>
    </source>
</evidence>
<evidence type="ECO:0000313" key="6">
    <source>
        <dbReference type="Proteomes" id="UP000319296"/>
    </source>
</evidence>
<dbReference type="SUPFAM" id="SSF53098">
    <property type="entry name" value="Ribonuclease H-like"/>
    <property type="match status" value="1"/>
</dbReference>
<dbReference type="InterPro" id="IPR013520">
    <property type="entry name" value="Ribonucl_H"/>
</dbReference>
<dbReference type="CDD" id="cd06127">
    <property type="entry name" value="DEDDh"/>
    <property type="match status" value="1"/>
</dbReference>
<dbReference type="GO" id="GO:0008408">
    <property type="term" value="F:3'-5' exonuclease activity"/>
    <property type="evidence" value="ECO:0007669"/>
    <property type="project" value="TreeGrafter"/>
</dbReference>
<dbReference type="InterPro" id="IPR036397">
    <property type="entry name" value="RNaseH_sf"/>
</dbReference>
<name>A0A519BKC4_9DELT</name>
<accession>A0A519BKC4</accession>
<dbReference type="GO" id="GO:0003676">
    <property type="term" value="F:nucleic acid binding"/>
    <property type="evidence" value="ECO:0007669"/>
    <property type="project" value="InterPro"/>
</dbReference>
<dbReference type="Pfam" id="PF12843">
    <property type="entry name" value="QSregVF_b"/>
    <property type="match status" value="1"/>
</dbReference>
<gene>
    <name evidence="5" type="ORF">EVG15_09600</name>
</gene>
<dbReference type="Proteomes" id="UP000319296">
    <property type="component" value="Unassembled WGS sequence"/>
</dbReference>